<dbReference type="PROSITE" id="PS50893">
    <property type="entry name" value="ABC_TRANSPORTER_2"/>
    <property type="match status" value="1"/>
</dbReference>
<dbReference type="InterPro" id="IPR003439">
    <property type="entry name" value="ABC_transporter-like_ATP-bd"/>
</dbReference>
<evidence type="ECO:0000313" key="6">
    <source>
        <dbReference type="EMBL" id="QTA93098.1"/>
    </source>
</evidence>
<dbReference type="Proteomes" id="UP000663722">
    <property type="component" value="Chromosome"/>
</dbReference>
<dbReference type="GO" id="GO:0005524">
    <property type="term" value="F:ATP binding"/>
    <property type="evidence" value="ECO:0007669"/>
    <property type="project" value="UniProtKB-KW"/>
</dbReference>
<dbReference type="CDD" id="cd03225">
    <property type="entry name" value="ABC_cobalt_CbiO_domain1"/>
    <property type="match status" value="1"/>
</dbReference>
<keyword evidence="4 6" id="KW-0067">ATP-binding</keyword>
<dbReference type="KEGG" id="dmm:dnm_091950"/>
<protein>
    <submittedName>
        <fullName evidence="6">ABC transporter, ATP-binding protein</fullName>
    </submittedName>
</protein>
<dbReference type="GO" id="GO:0043190">
    <property type="term" value="C:ATP-binding cassette (ABC) transporter complex"/>
    <property type="evidence" value="ECO:0007669"/>
    <property type="project" value="TreeGrafter"/>
</dbReference>
<keyword evidence="3" id="KW-0547">Nucleotide-binding</keyword>
<dbReference type="AlphaFoldDB" id="A0A975BWR5"/>
<dbReference type="InterPro" id="IPR015856">
    <property type="entry name" value="ABC_transpr_CbiO/EcfA_su"/>
</dbReference>
<dbReference type="InterPro" id="IPR003593">
    <property type="entry name" value="AAA+_ATPase"/>
</dbReference>
<dbReference type="PANTHER" id="PTHR43553:SF24">
    <property type="entry name" value="ENERGY-COUPLING FACTOR TRANSPORTER ATP-BINDING PROTEIN ECFA1"/>
    <property type="match status" value="1"/>
</dbReference>
<dbReference type="InterPro" id="IPR050095">
    <property type="entry name" value="ECF_ABC_transporter_ATP-bd"/>
</dbReference>
<keyword evidence="7" id="KW-1185">Reference proteome</keyword>
<evidence type="ECO:0000256" key="4">
    <source>
        <dbReference type="ARBA" id="ARBA00022840"/>
    </source>
</evidence>
<dbReference type="SUPFAM" id="SSF52540">
    <property type="entry name" value="P-loop containing nucleoside triphosphate hydrolases"/>
    <property type="match status" value="1"/>
</dbReference>
<proteinExistence type="inferred from homology"/>
<name>A0A975BWR5_9BACT</name>
<dbReference type="InterPro" id="IPR027417">
    <property type="entry name" value="P-loop_NTPase"/>
</dbReference>
<evidence type="ECO:0000259" key="5">
    <source>
        <dbReference type="PROSITE" id="PS50893"/>
    </source>
</evidence>
<dbReference type="GO" id="GO:0042626">
    <property type="term" value="F:ATPase-coupled transmembrane transporter activity"/>
    <property type="evidence" value="ECO:0007669"/>
    <property type="project" value="TreeGrafter"/>
</dbReference>
<dbReference type="Pfam" id="PF00005">
    <property type="entry name" value="ABC_tran"/>
    <property type="match status" value="1"/>
</dbReference>
<comment type="similarity">
    <text evidence="1">Belongs to the ABC transporter superfamily.</text>
</comment>
<dbReference type="EMBL" id="CP061800">
    <property type="protein sequence ID" value="QTA93098.1"/>
    <property type="molecule type" value="Genomic_DNA"/>
</dbReference>
<dbReference type="RefSeq" id="WP_207680191.1">
    <property type="nucleotide sequence ID" value="NZ_CP061800.1"/>
</dbReference>
<organism evidence="6 7">
    <name type="scientific">Desulfonema magnum</name>
    <dbReference type="NCBI Taxonomy" id="45655"/>
    <lineage>
        <taxon>Bacteria</taxon>
        <taxon>Pseudomonadati</taxon>
        <taxon>Thermodesulfobacteriota</taxon>
        <taxon>Desulfobacteria</taxon>
        <taxon>Desulfobacterales</taxon>
        <taxon>Desulfococcaceae</taxon>
        <taxon>Desulfonema</taxon>
    </lineage>
</organism>
<accession>A0A975BWR5</accession>
<dbReference type="Gene3D" id="3.40.50.300">
    <property type="entry name" value="P-loop containing nucleotide triphosphate hydrolases"/>
    <property type="match status" value="1"/>
</dbReference>
<feature type="domain" description="ABC transporter" evidence="5">
    <location>
        <begin position="9"/>
        <end position="241"/>
    </location>
</feature>
<dbReference type="PROSITE" id="PS00211">
    <property type="entry name" value="ABC_TRANSPORTER_1"/>
    <property type="match status" value="1"/>
</dbReference>
<keyword evidence="2" id="KW-0813">Transport</keyword>
<gene>
    <name evidence="6" type="ORF">dnm_091950</name>
</gene>
<evidence type="ECO:0000313" key="7">
    <source>
        <dbReference type="Proteomes" id="UP000663722"/>
    </source>
</evidence>
<evidence type="ECO:0000256" key="1">
    <source>
        <dbReference type="ARBA" id="ARBA00005417"/>
    </source>
</evidence>
<sequence>MVRENNLIIHMQDVCFSYPYGGQTILENLNFKLQKGEKLGLIGHNGSGKTTFLHIIMGLLPVSAGIVRILGNEVRTEKDFRVVRQKIGLLFQHADDQLFSPTVLEDVAFGLLNLGKSPAEARELSLKTLEQLNLKGFENRVTHKLSGGEKKLASLATVLVMQPRVLLLDEPTTGLDEATKERIISVLNNLDISYIIVSHEYDFLSRTTNDICTMKDGQIIYNGDSSMLHTHYHSHKMGKVSHEHHNGPI</sequence>
<dbReference type="SMART" id="SM00382">
    <property type="entry name" value="AAA"/>
    <property type="match status" value="1"/>
</dbReference>
<dbReference type="PANTHER" id="PTHR43553">
    <property type="entry name" value="HEAVY METAL TRANSPORTER"/>
    <property type="match status" value="1"/>
</dbReference>
<dbReference type="GO" id="GO:0016887">
    <property type="term" value="F:ATP hydrolysis activity"/>
    <property type="evidence" value="ECO:0007669"/>
    <property type="project" value="InterPro"/>
</dbReference>
<reference evidence="6" key="1">
    <citation type="journal article" date="2021" name="Microb. Physiol.">
        <title>Proteogenomic Insights into the Physiology of Marine, Sulfate-Reducing, Filamentous Desulfonema limicola and Desulfonema magnum.</title>
        <authorList>
            <person name="Schnaars V."/>
            <person name="Wohlbrand L."/>
            <person name="Scheve S."/>
            <person name="Hinrichs C."/>
            <person name="Reinhardt R."/>
            <person name="Rabus R."/>
        </authorList>
    </citation>
    <scope>NUCLEOTIDE SEQUENCE</scope>
    <source>
        <strain evidence="6">4be13</strain>
    </source>
</reference>
<evidence type="ECO:0000256" key="2">
    <source>
        <dbReference type="ARBA" id="ARBA00022448"/>
    </source>
</evidence>
<evidence type="ECO:0000256" key="3">
    <source>
        <dbReference type="ARBA" id="ARBA00022741"/>
    </source>
</evidence>
<dbReference type="InterPro" id="IPR017871">
    <property type="entry name" value="ABC_transporter-like_CS"/>
</dbReference>